<protein>
    <submittedName>
        <fullName evidence="2">Uncharacterized protein</fullName>
    </submittedName>
</protein>
<evidence type="ECO:0000313" key="1">
    <source>
        <dbReference type="Proteomes" id="UP000887574"/>
    </source>
</evidence>
<evidence type="ECO:0000313" key="2">
    <source>
        <dbReference type="WBParaSite" id="jg24317.3"/>
    </source>
</evidence>
<accession>A0A915DZG6</accession>
<organism evidence="1 2">
    <name type="scientific">Ditylenchus dipsaci</name>
    <dbReference type="NCBI Taxonomy" id="166011"/>
    <lineage>
        <taxon>Eukaryota</taxon>
        <taxon>Metazoa</taxon>
        <taxon>Ecdysozoa</taxon>
        <taxon>Nematoda</taxon>
        <taxon>Chromadorea</taxon>
        <taxon>Rhabditida</taxon>
        <taxon>Tylenchina</taxon>
        <taxon>Tylenchomorpha</taxon>
        <taxon>Sphaerularioidea</taxon>
        <taxon>Anguinidae</taxon>
        <taxon>Anguininae</taxon>
        <taxon>Ditylenchus</taxon>
    </lineage>
</organism>
<dbReference type="AlphaFoldDB" id="A0A915DZG6"/>
<dbReference type="Proteomes" id="UP000887574">
    <property type="component" value="Unplaced"/>
</dbReference>
<reference evidence="2" key="1">
    <citation type="submission" date="2022-11" db="UniProtKB">
        <authorList>
            <consortium name="WormBaseParasite"/>
        </authorList>
    </citation>
    <scope>IDENTIFICATION</scope>
</reference>
<keyword evidence="1" id="KW-1185">Reference proteome</keyword>
<proteinExistence type="predicted"/>
<name>A0A915DZG6_9BILA</name>
<dbReference type="WBParaSite" id="jg24317.3">
    <property type="protein sequence ID" value="jg24317.3"/>
    <property type="gene ID" value="jg24317"/>
</dbReference>
<sequence length="405" mass="45414">MLFISLSPSASVFQRHVPHTPPSQCPSLHYNSEIAASSSERIAPPTTESALETRLRSIENMLHNHTDQLNWIGDQVFFCCFFSNQIPELLWGSKMAEISVTGTEARRKATTAGWTSSSIGYVPLDWQAENGRNQIGKRQSDGSVCHYPMRKDYVSANKLTQYWRCSMEGCHARARSAFSLVLKETRAHDLHGGNSDAAHKGQEGCNGKFGSQLSINSDERKGRGIAGTQAEGAAEVDKALAVMEISDEFKKTATGEQFLFFDSQATEPGQSVIIIFISMHGRQLLRLYKTVGQTWTEKLVRQCGNKNPAPIICRTRISPGRRSRQWIRRSCAELEAKILDESVAPEKAGILRTYMGYIEKTYVRRFDAAGIQCEPLYPVAKWNCHQAVIQQAPRPITQWRLAFRI</sequence>